<dbReference type="CDD" id="cd03467">
    <property type="entry name" value="Rieske"/>
    <property type="match status" value="1"/>
</dbReference>
<gene>
    <name evidence="13" type="ORF">A7979_02045</name>
</gene>
<keyword evidence="4" id="KW-0479">Metal-binding</keyword>
<evidence type="ECO:0000256" key="10">
    <source>
        <dbReference type="SAM" id="MobiDB-lite"/>
    </source>
</evidence>
<dbReference type="GO" id="GO:0046872">
    <property type="term" value="F:metal ion binding"/>
    <property type="evidence" value="ECO:0007669"/>
    <property type="project" value="UniProtKB-KW"/>
</dbReference>
<evidence type="ECO:0000259" key="12">
    <source>
        <dbReference type="PROSITE" id="PS51296"/>
    </source>
</evidence>
<evidence type="ECO:0000256" key="4">
    <source>
        <dbReference type="ARBA" id="ARBA00022723"/>
    </source>
</evidence>
<dbReference type="InterPro" id="IPR005805">
    <property type="entry name" value="Rieske_Fe-S_prot_C"/>
</dbReference>
<keyword evidence="11" id="KW-0732">Signal</keyword>
<dbReference type="InterPro" id="IPR036922">
    <property type="entry name" value="Rieske_2Fe-2S_sf"/>
</dbReference>
<dbReference type="Gene3D" id="2.102.10.10">
    <property type="entry name" value="Rieske [2Fe-2S] iron-sulphur domain"/>
    <property type="match status" value="1"/>
</dbReference>
<evidence type="ECO:0000313" key="14">
    <source>
        <dbReference type="Proteomes" id="UP000192359"/>
    </source>
</evidence>
<dbReference type="GO" id="GO:0004497">
    <property type="term" value="F:monooxygenase activity"/>
    <property type="evidence" value="ECO:0007669"/>
    <property type="project" value="UniProtKB-ARBA"/>
</dbReference>
<reference evidence="13 14" key="1">
    <citation type="submission" date="2016-05" db="EMBL/GenBank/DDBJ databases">
        <title>Draft genome sequence of a porcine commensal Rothia nasimurium.</title>
        <authorList>
            <person name="Gaiser R.A."/>
            <person name="Van Baarlen P."/>
            <person name="Wells J.M."/>
        </authorList>
    </citation>
    <scope>NUCLEOTIDE SEQUENCE [LARGE SCALE GENOMIC DNA]</scope>
    <source>
        <strain evidence="13 14">PT-32</strain>
    </source>
</reference>
<evidence type="ECO:0000256" key="6">
    <source>
        <dbReference type="ARBA" id="ARBA00023014"/>
    </source>
</evidence>
<dbReference type="PROSITE" id="PS51257">
    <property type="entry name" value="PROKAR_LIPOPROTEIN"/>
    <property type="match status" value="1"/>
</dbReference>
<name>A0A1Y1RPK4_9MICC</name>
<dbReference type="InterPro" id="IPR017941">
    <property type="entry name" value="Rieske_2Fe-2S"/>
</dbReference>
<protein>
    <recommendedName>
        <fullName evidence="2">Cytochrome bc1 complex Rieske iron-sulfur subunit</fullName>
    </recommendedName>
    <alternativeName>
        <fullName evidence="8">Cytochrome bc1 reductase complex subunit QcrA</fullName>
    </alternativeName>
</protein>
<keyword evidence="7" id="KW-1015">Disulfide bond</keyword>
<dbReference type="InterPro" id="IPR014349">
    <property type="entry name" value="Rieske_Fe-S_prot"/>
</dbReference>
<comment type="caution">
    <text evidence="13">The sequence shown here is derived from an EMBL/GenBank/DDBJ whole genome shotgun (WGS) entry which is preliminary data.</text>
</comment>
<dbReference type="OrthoDB" id="25106at2"/>
<evidence type="ECO:0000256" key="8">
    <source>
        <dbReference type="ARBA" id="ARBA00029586"/>
    </source>
</evidence>
<comment type="cofactor">
    <cofactor evidence="9">
        <name>[2Fe-2S] cluster</name>
        <dbReference type="ChEBI" id="CHEBI:190135"/>
    </cofactor>
</comment>
<dbReference type="GO" id="GO:0016705">
    <property type="term" value="F:oxidoreductase activity, acting on paired donors, with incorporation or reduction of molecular oxygen"/>
    <property type="evidence" value="ECO:0007669"/>
    <property type="project" value="UniProtKB-ARBA"/>
</dbReference>
<accession>A0A1Y1RPK4</accession>
<organism evidence="13 14">
    <name type="scientific">Rothia nasimurium</name>
    <dbReference type="NCBI Taxonomy" id="85336"/>
    <lineage>
        <taxon>Bacteria</taxon>
        <taxon>Bacillati</taxon>
        <taxon>Actinomycetota</taxon>
        <taxon>Actinomycetes</taxon>
        <taxon>Micrococcales</taxon>
        <taxon>Micrococcaceae</taxon>
        <taxon>Rothia</taxon>
    </lineage>
</organism>
<dbReference type="EMBL" id="LXWF01000022">
    <property type="protein sequence ID" value="ORC18804.1"/>
    <property type="molecule type" value="Genomic_DNA"/>
</dbReference>
<evidence type="ECO:0000313" key="13">
    <source>
        <dbReference type="EMBL" id="ORC18804.1"/>
    </source>
</evidence>
<feature type="region of interest" description="Disordered" evidence="10">
    <location>
        <begin position="27"/>
        <end position="47"/>
    </location>
</feature>
<evidence type="ECO:0000256" key="11">
    <source>
        <dbReference type="SAM" id="SignalP"/>
    </source>
</evidence>
<feature type="signal peptide" evidence="11">
    <location>
        <begin position="1"/>
        <end position="21"/>
    </location>
</feature>
<feature type="domain" description="Rieske" evidence="12">
    <location>
        <begin position="46"/>
        <end position="140"/>
    </location>
</feature>
<keyword evidence="14" id="KW-1185">Reference proteome</keyword>
<evidence type="ECO:0000256" key="7">
    <source>
        <dbReference type="ARBA" id="ARBA00023157"/>
    </source>
</evidence>
<sequence length="141" mass="14345">MNRRRAVAGTAGLGAGAVLLAACGSSDSGSSSQTLTENDGRPAQPTDMAAAADVPVGGVIQANKDGVTAMITQPVEGTFHAFSSVCTHQGCQLNAQKEQTISCPCHASVFSLEDGSVQGGPAETPLPEFTVEVKDGRIWVS</sequence>
<proteinExistence type="predicted"/>
<evidence type="ECO:0000256" key="9">
    <source>
        <dbReference type="ARBA" id="ARBA00034078"/>
    </source>
</evidence>
<dbReference type="Proteomes" id="UP000192359">
    <property type="component" value="Unassembled WGS sequence"/>
</dbReference>
<dbReference type="PROSITE" id="PS51296">
    <property type="entry name" value="RIESKE"/>
    <property type="match status" value="1"/>
</dbReference>
<dbReference type="RefSeq" id="WP_083091652.1">
    <property type="nucleotide sequence ID" value="NZ_LXWF01000022.1"/>
</dbReference>
<dbReference type="PRINTS" id="PR00162">
    <property type="entry name" value="RIESKE"/>
</dbReference>
<dbReference type="SUPFAM" id="SSF50022">
    <property type="entry name" value="ISP domain"/>
    <property type="match status" value="1"/>
</dbReference>
<dbReference type="AlphaFoldDB" id="A0A1Y1RPK4"/>
<dbReference type="Pfam" id="PF00355">
    <property type="entry name" value="Rieske"/>
    <property type="match status" value="1"/>
</dbReference>
<keyword evidence="5" id="KW-0408">Iron</keyword>
<evidence type="ECO:0000256" key="5">
    <source>
        <dbReference type="ARBA" id="ARBA00023004"/>
    </source>
</evidence>
<evidence type="ECO:0000256" key="3">
    <source>
        <dbReference type="ARBA" id="ARBA00022714"/>
    </source>
</evidence>
<evidence type="ECO:0000256" key="1">
    <source>
        <dbReference type="ARBA" id="ARBA00002494"/>
    </source>
</evidence>
<keyword evidence="3" id="KW-0001">2Fe-2S</keyword>
<evidence type="ECO:0000256" key="2">
    <source>
        <dbReference type="ARBA" id="ARBA00015816"/>
    </source>
</evidence>
<dbReference type="PANTHER" id="PTHR10134">
    <property type="entry name" value="CYTOCHROME B-C1 COMPLEX SUBUNIT RIESKE, MITOCHONDRIAL"/>
    <property type="match status" value="1"/>
</dbReference>
<keyword evidence="6" id="KW-0411">Iron-sulfur</keyword>
<dbReference type="GO" id="GO:0051537">
    <property type="term" value="F:2 iron, 2 sulfur cluster binding"/>
    <property type="evidence" value="ECO:0007669"/>
    <property type="project" value="UniProtKB-KW"/>
</dbReference>
<comment type="function">
    <text evidence="1">Iron-sulfur subunit of the cytochrome bc1 complex, an essential component of the respiratory electron transport chain required for ATP synthesis. The bc1 complex catalyzes the oxidation of menaquinol and the reduction of cytochrome c in the respiratory chain. The bc1 complex operates through a Q-cycle mechanism that couples electron transfer to generation of the proton gradient that drives ATP synthesis.</text>
</comment>
<feature type="chain" id="PRO_5039561280" description="Cytochrome bc1 complex Rieske iron-sulfur subunit" evidence="11">
    <location>
        <begin position="22"/>
        <end position="141"/>
    </location>
</feature>
<dbReference type="GO" id="GO:0016020">
    <property type="term" value="C:membrane"/>
    <property type="evidence" value="ECO:0007669"/>
    <property type="project" value="InterPro"/>
</dbReference>